<dbReference type="KEGG" id="pmet:G4Y79_07365"/>
<dbReference type="PROSITE" id="PS51000">
    <property type="entry name" value="HTH_DEOR_2"/>
    <property type="match status" value="1"/>
</dbReference>
<dbReference type="InterPro" id="IPR028082">
    <property type="entry name" value="Peripla_BP_I"/>
</dbReference>
<dbReference type="PANTHER" id="PTHR30146:SF109">
    <property type="entry name" value="HTH-TYPE TRANSCRIPTIONAL REGULATOR GALS"/>
    <property type="match status" value="1"/>
</dbReference>
<dbReference type="Proteomes" id="UP000594468">
    <property type="component" value="Chromosome"/>
</dbReference>
<dbReference type="RefSeq" id="WP_195172246.1">
    <property type="nucleotide sequence ID" value="NZ_CP062983.1"/>
</dbReference>
<evidence type="ECO:0000256" key="3">
    <source>
        <dbReference type="ARBA" id="ARBA00023163"/>
    </source>
</evidence>
<reference evidence="5 6" key="1">
    <citation type="submission" date="2020-02" db="EMBL/GenBank/DDBJ databases">
        <authorList>
            <person name="Zheng R.K."/>
            <person name="Sun C.M."/>
        </authorList>
    </citation>
    <scope>NUCLEOTIDE SEQUENCE [LARGE SCALE GENOMIC DNA]</scope>
    <source>
        <strain evidence="6">rifampicinis</strain>
    </source>
</reference>
<protein>
    <submittedName>
        <fullName evidence="5">DeoR/GlpR family transcriptional regulator</fullName>
    </submittedName>
</protein>
<feature type="domain" description="HTH deoR-type" evidence="4">
    <location>
        <begin position="3"/>
        <end position="61"/>
    </location>
</feature>
<keyword evidence="1" id="KW-0805">Transcription regulation</keyword>
<evidence type="ECO:0000256" key="2">
    <source>
        <dbReference type="ARBA" id="ARBA00023125"/>
    </source>
</evidence>
<gene>
    <name evidence="5" type="ORF">G4Y79_07365</name>
</gene>
<dbReference type="InterPro" id="IPR001034">
    <property type="entry name" value="DeoR_HTH"/>
</dbReference>
<dbReference type="Pfam" id="PF08220">
    <property type="entry name" value="HTH_DeoR"/>
    <property type="match status" value="1"/>
</dbReference>
<dbReference type="Pfam" id="PF13377">
    <property type="entry name" value="Peripla_BP_3"/>
    <property type="match status" value="1"/>
</dbReference>
<dbReference type="SMART" id="SM00420">
    <property type="entry name" value="HTH_DEOR"/>
    <property type="match status" value="1"/>
</dbReference>
<evidence type="ECO:0000313" key="5">
    <source>
        <dbReference type="EMBL" id="QPC84182.1"/>
    </source>
</evidence>
<dbReference type="AlphaFoldDB" id="A0A7S8EC16"/>
<dbReference type="EMBL" id="CP062983">
    <property type="protein sequence ID" value="QPC84182.1"/>
    <property type="molecule type" value="Genomic_DNA"/>
</dbReference>
<dbReference type="GO" id="GO:0003700">
    <property type="term" value="F:DNA-binding transcription factor activity"/>
    <property type="evidence" value="ECO:0007669"/>
    <property type="project" value="InterPro"/>
</dbReference>
<accession>A0A7S8EC16</accession>
<dbReference type="CDD" id="cd06267">
    <property type="entry name" value="PBP1_LacI_sugar_binding-like"/>
    <property type="match status" value="1"/>
</dbReference>
<dbReference type="SUPFAM" id="SSF53822">
    <property type="entry name" value="Periplasmic binding protein-like I"/>
    <property type="match status" value="1"/>
</dbReference>
<dbReference type="SUPFAM" id="SSF46785">
    <property type="entry name" value="Winged helix' DNA-binding domain"/>
    <property type="match status" value="1"/>
</dbReference>
<dbReference type="Gene3D" id="3.40.50.2300">
    <property type="match status" value="2"/>
</dbReference>
<keyword evidence="6" id="KW-1185">Reference proteome</keyword>
<dbReference type="Gene3D" id="1.10.10.10">
    <property type="entry name" value="Winged helix-like DNA-binding domain superfamily/Winged helix DNA-binding domain"/>
    <property type="match status" value="1"/>
</dbReference>
<evidence type="ECO:0000259" key="4">
    <source>
        <dbReference type="PROSITE" id="PS51000"/>
    </source>
</evidence>
<dbReference type="PRINTS" id="PR00037">
    <property type="entry name" value="HTHLACR"/>
</dbReference>
<dbReference type="PANTHER" id="PTHR30146">
    <property type="entry name" value="LACI-RELATED TRANSCRIPTIONAL REPRESSOR"/>
    <property type="match status" value="1"/>
</dbReference>
<dbReference type="GO" id="GO:0000976">
    <property type="term" value="F:transcription cis-regulatory region binding"/>
    <property type="evidence" value="ECO:0007669"/>
    <property type="project" value="TreeGrafter"/>
</dbReference>
<dbReference type="InterPro" id="IPR036390">
    <property type="entry name" value="WH_DNA-bd_sf"/>
</dbReference>
<keyword evidence="3" id="KW-0804">Transcription</keyword>
<evidence type="ECO:0000313" key="6">
    <source>
        <dbReference type="Proteomes" id="UP000594468"/>
    </source>
</evidence>
<name>A0A7S8EC16_9CHLR</name>
<organism evidence="5 6">
    <name type="scientific">Phototrophicus methaneseepsis</name>
    <dbReference type="NCBI Taxonomy" id="2710758"/>
    <lineage>
        <taxon>Bacteria</taxon>
        <taxon>Bacillati</taxon>
        <taxon>Chloroflexota</taxon>
        <taxon>Candidatus Thermofontia</taxon>
        <taxon>Phototrophicales</taxon>
        <taxon>Phototrophicaceae</taxon>
        <taxon>Phototrophicus</taxon>
    </lineage>
</organism>
<proteinExistence type="predicted"/>
<sequence>MKKEERQSAIVQLVVSEGDGSLLSTRDLAERLDVSEMTVRRDLQELADNGLVRRQHGGVTLPRHHISRGMQPVQIGVLLMSATGKYANPFYNEVLESAERRLAEEGYQIAFMTTAFELHTAEQAQDILRQHPIQGLLLLGSTMIDSVRYLCEQVPRIVASPFSIGMAHDSVRFDGETGMRLMVDHLAQLGHRRIGFITASGPLDAREVGYYAGIEAHGLESDPALRVRVEYGLAGWTPEMGKSGTERLMTLPQPPTAIMCASDGIAMGAIQWLHQRGYNIPKDVAVTGFDNVNTAQFTAPPLTTVHVHKAMLGQLAAERLIQRIEDENSVPLQIITPVELVIRDSSGISSQETV</sequence>
<evidence type="ECO:0000256" key="1">
    <source>
        <dbReference type="ARBA" id="ARBA00023015"/>
    </source>
</evidence>
<dbReference type="InterPro" id="IPR046335">
    <property type="entry name" value="LacI/GalR-like_sensor"/>
</dbReference>
<dbReference type="InterPro" id="IPR036388">
    <property type="entry name" value="WH-like_DNA-bd_sf"/>
</dbReference>
<keyword evidence="2" id="KW-0238">DNA-binding</keyword>